<keyword evidence="2" id="KW-1185">Reference proteome</keyword>
<proteinExistence type="predicted"/>
<dbReference type="Proteomes" id="UP000828390">
    <property type="component" value="Unassembled WGS sequence"/>
</dbReference>
<evidence type="ECO:0000313" key="2">
    <source>
        <dbReference type="Proteomes" id="UP000828390"/>
    </source>
</evidence>
<reference evidence="1" key="1">
    <citation type="journal article" date="2019" name="bioRxiv">
        <title>The Genome of the Zebra Mussel, Dreissena polymorpha: A Resource for Invasive Species Research.</title>
        <authorList>
            <person name="McCartney M.A."/>
            <person name="Auch B."/>
            <person name="Kono T."/>
            <person name="Mallez S."/>
            <person name="Zhang Y."/>
            <person name="Obille A."/>
            <person name="Becker A."/>
            <person name="Abrahante J.E."/>
            <person name="Garbe J."/>
            <person name="Badalamenti J.P."/>
            <person name="Herman A."/>
            <person name="Mangelson H."/>
            <person name="Liachko I."/>
            <person name="Sullivan S."/>
            <person name="Sone E.D."/>
            <person name="Koren S."/>
            <person name="Silverstein K.A.T."/>
            <person name="Beckman K.B."/>
            <person name="Gohl D.M."/>
        </authorList>
    </citation>
    <scope>NUCLEOTIDE SEQUENCE</scope>
    <source>
        <strain evidence="1">Duluth1</strain>
        <tissue evidence="1">Whole animal</tissue>
    </source>
</reference>
<name>A0A9D4LIN4_DREPO</name>
<dbReference type="EMBL" id="JAIWYP010000003">
    <property type="protein sequence ID" value="KAH3859268.1"/>
    <property type="molecule type" value="Genomic_DNA"/>
</dbReference>
<comment type="caution">
    <text evidence="1">The sequence shown here is derived from an EMBL/GenBank/DDBJ whole genome shotgun (WGS) entry which is preliminary data.</text>
</comment>
<organism evidence="1 2">
    <name type="scientific">Dreissena polymorpha</name>
    <name type="common">Zebra mussel</name>
    <name type="synonym">Mytilus polymorpha</name>
    <dbReference type="NCBI Taxonomy" id="45954"/>
    <lineage>
        <taxon>Eukaryota</taxon>
        <taxon>Metazoa</taxon>
        <taxon>Spiralia</taxon>
        <taxon>Lophotrochozoa</taxon>
        <taxon>Mollusca</taxon>
        <taxon>Bivalvia</taxon>
        <taxon>Autobranchia</taxon>
        <taxon>Heteroconchia</taxon>
        <taxon>Euheterodonta</taxon>
        <taxon>Imparidentia</taxon>
        <taxon>Neoheterodontei</taxon>
        <taxon>Myida</taxon>
        <taxon>Dreissenoidea</taxon>
        <taxon>Dreissenidae</taxon>
        <taxon>Dreissena</taxon>
    </lineage>
</organism>
<evidence type="ECO:0000313" key="1">
    <source>
        <dbReference type="EMBL" id="KAH3859268.1"/>
    </source>
</evidence>
<accession>A0A9D4LIN4</accession>
<sequence length="129" mass="14732">MWTKSVWIVSGRVNSTVHDLVNAEPFPYVVYKCVVEEKYWIKGGCCQTSKLSTDPNVGTTVVKFKVELRQGSRNRNFVCPTSGHDRCDNRFLHQSTCATYISCQRTDRCFPVSEWSRGNQSVTVSKESR</sequence>
<protein>
    <submittedName>
        <fullName evidence="1">Uncharacterized protein</fullName>
    </submittedName>
</protein>
<gene>
    <name evidence="1" type="ORF">DPMN_101985</name>
</gene>
<dbReference type="AlphaFoldDB" id="A0A9D4LIN4"/>
<reference evidence="1" key="2">
    <citation type="submission" date="2020-11" db="EMBL/GenBank/DDBJ databases">
        <authorList>
            <person name="McCartney M.A."/>
            <person name="Auch B."/>
            <person name="Kono T."/>
            <person name="Mallez S."/>
            <person name="Becker A."/>
            <person name="Gohl D.M."/>
            <person name="Silverstein K.A.T."/>
            <person name="Koren S."/>
            <person name="Bechman K.B."/>
            <person name="Herman A."/>
            <person name="Abrahante J.E."/>
            <person name="Garbe J."/>
        </authorList>
    </citation>
    <scope>NUCLEOTIDE SEQUENCE</scope>
    <source>
        <strain evidence="1">Duluth1</strain>
        <tissue evidence="1">Whole animal</tissue>
    </source>
</reference>